<feature type="signal peptide" evidence="2">
    <location>
        <begin position="1"/>
        <end position="25"/>
    </location>
</feature>
<keyword evidence="1" id="KW-1133">Transmembrane helix</keyword>
<dbReference type="InterPro" id="IPR038050">
    <property type="entry name" value="Neuro_actylchol_rec"/>
</dbReference>
<protein>
    <recommendedName>
        <fullName evidence="3">Neurotransmitter-gated ion-channel ligand-binding domain-containing protein</fullName>
    </recommendedName>
</protein>
<name>A0A951PIV9_9CYAN</name>
<gene>
    <name evidence="4" type="ORF">KME25_07790</name>
</gene>
<reference evidence="4" key="1">
    <citation type="submission" date="2021-05" db="EMBL/GenBank/DDBJ databases">
        <authorList>
            <person name="Pietrasiak N."/>
            <person name="Ward R."/>
            <person name="Stajich J.E."/>
            <person name="Kurbessoian T."/>
        </authorList>
    </citation>
    <scope>NUCLEOTIDE SEQUENCE</scope>
    <source>
        <strain evidence="4">CPER-KK1</strain>
    </source>
</reference>
<evidence type="ECO:0000313" key="4">
    <source>
        <dbReference type="EMBL" id="MBW4544327.1"/>
    </source>
</evidence>
<dbReference type="Gene3D" id="2.70.170.10">
    <property type="entry name" value="Neurotransmitter-gated ion-channel ligand-binding domain"/>
    <property type="match status" value="1"/>
</dbReference>
<keyword evidence="2" id="KW-0732">Signal</keyword>
<evidence type="ECO:0000259" key="3">
    <source>
        <dbReference type="Pfam" id="PF02931"/>
    </source>
</evidence>
<organism evidence="4 5">
    <name type="scientific">Symplocastrum torsivum CPER-KK1</name>
    <dbReference type="NCBI Taxonomy" id="450513"/>
    <lineage>
        <taxon>Bacteria</taxon>
        <taxon>Bacillati</taxon>
        <taxon>Cyanobacteriota</taxon>
        <taxon>Cyanophyceae</taxon>
        <taxon>Oscillatoriophycideae</taxon>
        <taxon>Oscillatoriales</taxon>
        <taxon>Microcoleaceae</taxon>
        <taxon>Symplocastrum</taxon>
    </lineage>
</organism>
<feature type="transmembrane region" description="Helical" evidence="1">
    <location>
        <begin position="385"/>
        <end position="404"/>
    </location>
</feature>
<dbReference type="GO" id="GO:0016020">
    <property type="term" value="C:membrane"/>
    <property type="evidence" value="ECO:0007669"/>
    <property type="project" value="InterPro"/>
</dbReference>
<comment type="caution">
    <text evidence="4">The sequence shown here is derived from an EMBL/GenBank/DDBJ whole genome shotgun (WGS) entry which is preliminary data.</text>
</comment>
<dbReference type="AlphaFoldDB" id="A0A951PIV9"/>
<dbReference type="GO" id="GO:0005230">
    <property type="term" value="F:extracellular ligand-gated monoatomic ion channel activity"/>
    <property type="evidence" value="ECO:0007669"/>
    <property type="project" value="InterPro"/>
</dbReference>
<evidence type="ECO:0000256" key="1">
    <source>
        <dbReference type="SAM" id="Phobius"/>
    </source>
</evidence>
<dbReference type="InterPro" id="IPR006202">
    <property type="entry name" value="Neur_chan_lig-bd"/>
</dbReference>
<dbReference type="Proteomes" id="UP000753908">
    <property type="component" value="Unassembled WGS sequence"/>
</dbReference>
<feature type="transmembrane region" description="Helical" evidence="1">
    <location>
        <begin position="310"/>
        <end position="328"/>
    </location>
</feature>
<feature type="domain" description="Neurotransmitter-gated ion-channel ligand-binding" evidence="3">
    <location>
        <begin position="79"/>
        <end position="273"/>
    </location>
</feature>
<proteinExistence type="predicted"/>
<keyword evidence="1" id="KW-0472">Membrane</keyword>
<feature type="chain" id="PRO_5036863330" description="Neurotransmitter-gated ion-channel ligand-binding domain-containing protein" evidence="2">
    <location>
        <begin position="26"/>
        <end position="408"/>
    </location>
</feature>
<dbReference type="PANTHER" id="PTHR18945">
    <property type="entry name" value="NEUROTRANSMITTER GATED ION CHANNEL"/>
    <property type="match status" value="1"/>
</dbReference>
<dbReference type="Pfam" id="PF02931">
    <property type="entry name" value="Neur_chan_LBD"/>
    <property type="match status" value="1"/>
</dbReference>
<accession>A0A951PIV9</accession>
<sequence length="408" mass="46270">MKRLGFCQFILVCVLTIVWCIIAHAHQVYASNIEGQNRTVTSKSEPEFKLVSQVTEQFAQTESVNNSSWQTEVSNSVRQPSPYKPTIVFVDVRLNTVSQINLPEKTYNISAEVVLEWQDGRLAFTPNNKETNTLLKFNGNDVDLILGKIWSPSFTIGNEIQPRETQNRSVQVASNGWVRVYEQFNDVVKFDADVHTFPFSNQTLTLAINSALDDLSAVAFSLREFKFNSPDPSQQIIGRWSLKKLNANTRSFSRLDSKVSFPQILIFMHIQHKPQYVIFNFFIPLFVIFVAAAAVTWIDPTKTAPHTAPRVLGTIILILTTITLKFALAREIPAVNYITLTDAVFGVTVLILILSLIMSCTIIYLKEHVQKDVLSKRLNANFRTIYPLLYVACMSAVFLLFYTVNWNS</sequence>
<dbReference type="InterPro" id="IPR006201">
    <property type="entry name" value="Neur_channel"/>
</dbReference>
<keyword evidence="1" id="KW-0812">Transmembrane</keyword>
<evidence type="ECO:0000256" key="2">
    <source>
        <dbReference type="SAM" id="SignalP"/>
    </source>
</evidence>
<dbReference type="InterPro" id="IPR036734">
    <property type="entry name" value="Neur_chan_lig-bd_sf"/>
</dbReference>
<dbReference type="Gene3D" id="1.20.58.390">
    <property type="entry name" value="Neurotransmitter-gated ion-channel transmembrane domain"/>
    <property type="match status" value="1"/>
</dbReference>
<feature type="transmembrane region" description="Helical" evidence="1">
    <location>
        <begin position="276"/>
        <end position="298"/>
    </location>
</feature>
<evidence type="ECO:0000313" key="5">
    <source>
        <dbReference type="Proteomes" id="UP000753908"/>
    </source>
</evidence>
<feature type="transmembrane region" description="Helical" evidence="1">
    <location>
        <begin position="343"/>
        <end position="365"/>
    </location>
</feature>
<dbReference type="SUPFAM" id="SSF63712">
    <property type="entry name" value="Nicotinic receptor ligand binding domain-like"/>
    <property type="match status" value="1"/>
</dbReference>
<reference evidence="4" key="2">
    <citation type="journal article" date="2022" name="Microbiol. Resour. Announc.">
        <title>Metagenome Sequencing to Explore Phylogenomics of Terrestrial Cyanobacteria.</title>
        <authorList>
            <person name="Ward R.D."/>
            <person name="Stajich J.E."/>
            <person name="Johansen J.R."/>
            <person name="Huntemann M."/>
            <person name="Clum A."/>
            <person name="Foster B."/>
            <person name="Foster B."/>
            <person name="Roux S."/>
            <person name="Palaniappan K."/>
            <person name="Varghese N."/>
            <person name="Mukherjee S."/>
            <person name="Reddy T.B.K."/>
            <person name="Daum C."/>
            <person name="Copeland A."/>
            <person name="Chen I.A."/>
            <person name="Ivanova N.N."/>
            <person name="Kyrpides N.C."/>
            <person name="Shapiro N."/>
            <person name="Eloe-Fadrosh E.A."/>
            <person name="Pietrasiak N."/>
        </authorList>
    </citation>
    <scope>NUCLEOTIDE SEQUENCE</scope>
    <source>
        <strain evidence="4">CPER-KK1</strain>
    </source>
</reference>
<dbReference type="EMBL" id="JAHHIF010000008">
    <property type="protein sequence ID" value="MBW4544327.1"/>
    <property type="molecule type" value="Genomic_DNA"/>
</dbReference>
<dbReference type="GO" id="GO:0004888">
    <property type="term" value="F:transmembrane signaling receptor activity"/>
    <property type="evidence" value="ECO:0007669"/>
    <property type="project" value="InterPro"/>
</dbReference>